<protein>
    <submittedName>
        <fullName evidence="2">Uncharacterized protein</fullName>
    </submittedName>
</protein>
<feature type="compositionally biased region" description="Pro residues" evidence="1">
    <location>
        <begin position="19"/>
        <end position="30"/>
    </location>
</feature>
<dbReference type="EMBL" id="VSRR010005117">
    <property type="protein sequence ID" value="MPC41584.1"/>
    <property type="molecule type" value="Genomic_DNA"/>
</dbReference>
<feature type="compositionally biased region" description="Low complexity" evidence="1">
    <location>
        <begin position="8"/>
        <end position="18"/>
    </location>
</feature>
<keyword evidence="3" id="KW-1185">Reference proteome</keyword>
<comment type="caution">
    <text evidence="2">The sequence shown here is derived from an EMBL/GenBank/DDBJ whole genome shotgun (WGS) entry which is preliminary data.</text>
</comment>
<dbReference type="Proteomes" id="UP000324222">
    <property type="component" value="Unassembled WGS sequence"/>
</dbReference>
<feature type="region of interest" description="Disordered" evidence="1">
    <location>
        <begin position="1"/>
        <end position="68"/>
    </location>
</feature>
<gene>
    <name evidence="2" type="ORF">E2C01_035184</name>
</gene>
<feature type="compositionally biased region" description="Basic and acidic residues" evidence="1">
    <location>
        <begin position="103"/>
        <end position="112"/>
    </location>
</feature>
<feature type="region of interest" description="Disordered" evidence="1">
    <location>
        <begin position="84"/>
        <end position="118"/>
    </location>
</feature>
<reference evidence="2 3" key="1">
    <citation type="submission" date="2019-05" db="EMBL/GenBank/DDBJ databases">
        <title>Another draft genome of Portunus trituberculatus and its Hox gene families provides insights of decapod evolution.</title>
        <authorList>
            <person name="Jeong J.-H."/>
            <person name="Song I."/>
            <person name="Kim S."/>
            <person name="Choi T."/>
            <person name="Kim D."/>
            <person name="Ryu S."/>
            <person name="Kim W."/>
        </authorList>
    </citation>
    <scope>NUCLEOTIDE SEQUENCE [LARGE SCALE GENOMIC DNA]</scope>
    <source>
        <tissue evidence="2">Muscle</tissue>
    </source>
</reference>
<feature type="compositionally biased region" description="Polar residues" evidence="1">
    <location>
        <begin position="84"/>
        <end position="97"/>
    </location>
</feature>
<accession>A0A5B7FAS2</accession>
<evidence type="ECO:0000313" key="2">
    <source>
        <dbReference type="EMBL" id="MPC41584.1"/>
    </source>
</evidence>
<evidence type="ECO:0000313" key="3">
    <source>
        <dbReference type="Proteomes" id="UP000324222"/>
    </source>
</evidence>
<proteinExistence type="predicted"/>
<dbReference type="AlphaFoldDB" id="A0A5B7FAS2"/>
<feature type="compositionally biased region" description="Pro residues" evidence="1">
    <location>
        <begin position="50"/>
        <end position="59"/>
    </location>
</feature>
<sequence>MGSEEQHTFTPSPRTSHTTPPPSHTTPPPNTTHHATSHPRLQPRHQSPPRSRPAPAPPRTRPDQPRPAACPLLLILFFKRTSAVPSTQVSPPMSASTPPVFPDPEREAKPESTTKPYK</sequence>
<evidence type="ECO:0000256" key="1">
    <source>
        <dbReference type="SAM" id="MobiDB-lite"/>
    </source>
</evidence>
<name>A0A5B7FAS2_PORTR</name>
<organism evidence="2 3">
    <name type="scientific">Portunus trituberculatus</name>
    <name type="common">Swimming crab</name>
    <name type="synonym">Neptunus trituberculatus</name>
    <dbReference type="NCBI Taxonomy" id="210409"/>
    <lineage>
        <taxon>Eukaryota</taxon>
        <taxon>Metazoa</taxon>
        <taxon>Ecdysozoa</taxon>
        <taxon>Arthropoda</taxon>
        <taxon>Crustacea</taxon>
        <taxon>Multicrustacea</taxon>
        <taxon>Malacostraca</taxon>
        <taxon>Eumalacostraca</taxon>
        <taxon>Eucarida</taxon>
        <taxon>Decapoda</taxon>
        <taxon>Pleocyemata</taxon>
        <taxon>Brachyura</taxon>
        <taxon>Eubrachyura</taxon>
        <taxon>Portunoidea</taxon>
        <taxon>Portunidae</taxon>
        <taxon>Portuninae</taxon>
        <taxon>Portunus</taxon>
    </lineage>
</organism>